<dbReference type="GO" id="GO:0006310">
    <property type="term" value="P:DNA recombination"/>
    <property type="evidence" value="ECO:0007669"/>
    <property type="project" value="UniProtKB-KW"/>
</dbReference>
<dbReference type="EMBL" id="AQQX01000035">
    <property type="protein sequence ID" value="KGM46534.1"/>
    <property type="molecule type" value="Genomic_DNA"/>
</dbReference>
<dbReference type="GO" id="GO:0015074">
    <property type="term" value="P:DNA integration"/>
    <property type="evidence" value="ECO:0007669"/>
    <property type="project" value="InterPro"/>
</dbReference>
<dbReference type="SUPFAM" id="SSF53098">
    <property type="entry name" value="Ribonuclease H-like"/>
    <property type="match status" value="1"/>
</dbReference>
<dbReference type="PANTHER" id="PTHR10948:SF23">
    <property type="entry name" value="TRANSPOSASE INSI FOR INSERTION SEQUENCE ELEMENT IS30A-RELATED"/>
    <property type="match status" value="1"/>
</dbReference>
<evidence type="ECO:0000313" key="4">
    <source>
        <dbReference type="Proteomes" id="UP000030004"/>
    </source>
</evidence>
<dbReference type="InterPro" id="IPR053392">
    <property type="entry name" value="Transposase_IS30-like"/>
</dbReference>
<name>A0A0A0E807_9RHOB</name>
<dbReference type="RefSeq" id="WP_043755135.1">
    <property type="nucleotide sequence ID" value="NZ_AQQX01000035.1"/>
</dbReference>
<dbReference type="PANTHER" id="PTHR10948">
    <property type="entry name" value="TRANSPOSASE"/>
    <property type="match status" value="1"/>
</dbReference>
<dbReference type="GO" id="GO:0032196">
    <property type="term" value="P:transposition"/>
    <property type="evidence" value="ECO:0007669"/>
    <property type="project" value="TreeGrafter"/>
</dbReference>
<dbReference type="AlphaFoldDB" id="A0A0A0E807"/>
<dbReference type="Pfam" id="PF00665">
    <property type="entry name" value="rve"/>
    <property type="match status" value="1"/>
</dbReference>
<sequence>MGAAYTQLSLKERRKIEDWWHAKVPVREMARVLKRHKSTNHREIKRNFWADDAFPKKYAGYFGHAAQLQTQKRRSVQRKLIRHPDLCKAVVDRIKLGWTPEQIGNRMIFERARKRVCQETIYRYIYSKEGIAQELWWYLPEHRKARRPRRARKRQAPKFDRDVSILFRPDDVAHRRQFGHWEGDLMLFKQDLGQTNVTSLVERVSRFTVLLKNPNKRTKPVMGKIMKAVQDLPHLARKSITFDRGTEFVSWPHLQAEIGTQTWFCDPSSPWQKGTVENTNRRVRRWLPRKRDISKMTDHELKKLCDQLNNTPRKCLGWKTPAEVFREKMMEEIGRRPYPRRQ</sequence>
<keyword evidence="4" id="KW-1185">Reference proteome</keyword>
<evidence type="ECO:0000259" key="2">
    <source>
        <dbReference type="PROSITE" id="PS50994"/>
    </source>
</evidence>
<feature type="domain" description="Integrase catalytic" evidence="2">
    <location>
        <begin position="165"/>
        <end position="329"/>
    </location>
</feature>
<evidence type="ECO:0000313" key="3">
    <source>
        <dbReference type="EMBL" id="KGM46534.1"/>
    </source>
</evidence>
<organism evidence="3 4">
    <name type="scientific">Pseudooceanicola atlanticus</name>
    <dbReference type="NCBI Taxonomy" id="1461694"/>
    <lineage>
        <taxon>Bacteria</taxon>
        <taxon>Pseudomonadati</taxon>
        <taxon>Pseudomonadota</taxon>
        <taxon>Alphaproteobacteria</taxon>
        <taxon>Rhodobacterales</taxon>
        <taxon>Paracoccaceae</taxon>
        <taxon>Pseudooceanicola</taxon>
    </lineage>
</organism>
<dbReference type="Pfam" id="PF13936">
    <property type="entry name" value="HTH_38"/>
    <property type="match status" value="1"/>
</dbReference>
<dbReference type="eggNOG" id="COG2826">
    <property type="taxonomic scope" value="Bacteria"/>
</dbReference>
<reference evidence="3 4" key="1">
    <citation type="journal article" date="2015" name="Antonie Van Leeuwenhoek">
        <title>Pseudooceanicola atlanticus gen. nov. sp. nov., isolated from surface seawater of the Atlantic Ocean and reclassification of Oceanicola batsensis, Oceanicola marinus, Oceanicola nitratireducens, Oceanicola nanhaiensis, Oceanicola antarcticus and Oceanicola flagellatus, as Pseudooceanicola batsensis comb. nov., Pseudooceanicola marinus comb. nov., Pseudooceanicola nitratireducens comb. nov., Pseudooceanicola nanhaiensis comb. nov., Pseudooceanicola antarcticus comb. nov., and Pseudooceanicola flagellatus comb. nov.</title>
        <authorList>
            <person name="Lai Q."/>
            <person name="Li G."/>
            <person name="Liu X."/>
            <person name="Du Y."/>
            <person name="Sun F."/>
            <person name="Shao Z."/>
        </authorList>
    </citation>
    <scope>NUCLEOTIDE SEQUENCE [LARGE SCALE GENOMIC DNA]</scope>
    <source>
        <strain evidence="3 4">22II-s11g</strain>
    </source>
</reference>
<dbReference type="Proteomes" id="UP000030004">
    <property type="component" value="Unassembled WGS sequence"/>
</dbReference>
<dbReference type="Gene3D" id="3.30.420.10">
    <property type="entry name" value="Ribonuclease H-like superfamily/Ribonuclease H"/>
    <property type="match status" value="1"/>
</dbReference>
<dbReference type="InterPro" id="IPR051917">
    <property type="entry name" value="Transposase-Integrase"/>
</dbReference>
<protein>
    <submittedName>
        <fullName evidence="3">Transposase</fullName>
    </submittedName>
</protein>
<dbReference type="InterPro" id="IPR025246">
    <property type="entry name" value="IS30-like_HTH"/>
</dbReference>
<dbReference type="InterPro" id="IPR001584">
    <property type="entry name" value="Integrase_cat-core"/>
</dbReference>
<dbReference type="GO" id="GO:0005829">
    <property type="term" value="C:cytosol"/>
    <property type="evidence" value="ECO:0007669"/>
    <property type="project" value="TreeGrafter"/>
</dbReference>
<dbReference type="NCBIfam" id="NF033563">
    <property type="entry name" value="transpos_IS30"/>
    <property type="match status" value="1"/>
</dbReference>
<comment type="caution">
    <text evidence="3">The sequence shown here is derived from an EMBL/GenBank/DDBJ whole genome shotgun (WGS) entry which is preliminary data.</text>
</comment>
<dbReference type="GO" id="GO:0003676">
    <property type="term" value="F:nucleic acid binding"/>
    <property type="evidence" value="ECO:0007669"/>
    <property type="project" value="InterPro"/>
</dbReference>
<dbReference type="OrthoDB" id="9803231at2"/>
<dbReference type="InterPro" id="IPR036397">
    <property type="entry name" value="RNaseH_sf"/>
</dbReference>
<dbReference type="InterPro" id="IPR012337">
    <property type="entry name" value="RNaseH-like_sf"/>
</dbReference>
<accession>A0A0A0E807</accession>
<evidence type="ECO:0000256" key="1">
    <source>
        <dbReference type="ARBA" id="ARBA00023172"/>
    </source>
</evidence>
<gene>
    <name evidence="3" type="ORF">ATO9_23430</name>
</gene>
<dbReference type="PROSITE" id="PS50994">
    <property type="entry name" value="INTEGRASE"/>
    <property type="match status" value="1"/>
</dbReference>
<dbReference type="GO" id="GO:0004803">
    <property type="term" value="F:transposase activity"/>
    <property type="evidence" value="ECO:0007669"/>
    <property type="project" value="TreeGrafter"/>
</dbReference>
<keyword evidence="1" id="KW-0233">DNA recombination</keyword>
<proteinExistence type="predicted"/>